<proteinExistence type="predicted"/>
<keyword evidence="4" id="KW-0408">Iron</keyword>
<reference evidence="7 8" key="2">
    <citation type="submission" date="2022-06" db="EMBL/GenBank/DDBJ databases">
        <title>Genomic Encyclopedia of Type Strains, Phase I: the one thousand microbial genomes (KMG-I) project.</title>
        <authorList>
            <person name="Kyrpides N."/>
        </authorList>
    </citation>
    <scope>NUCLEOTIDE SEQUENCE [LARGE SCALE GENOMIC DNA]</scope>
    <source>
        <strain evidence="7 8">DSM 43889</strain>
    </source>
</reference>
<evidence type="ECO:0000313" key="8">
    <source>
        <dbReference type="Proteomes" id="UP000791080"/>
    </source>
</evidence>
<evidence type="ECO:0000313" key="7">
    <source>
        <dbReference type="EMBL" id="MCP2333068.1"/>
    </source>
</evidence>
<sequence length="295" mass="30675">MGWRDLVVRDLRVVRDPAGVAAGCADHLRTAVVPPSSPAGRAGAGAPPPSGGQVRPVVTVFGPDLPGEPAARVHNLELVGYAGYERSGGAVVGDARHVGITRSLGGLGWRRPLRPGRFDQLPLAIASGGASPMLFDVPRDAVYEVPLEHPECDWFPELGLRWHATRAVTGLALRVGGVVYPAAPFNTPYGAWEIAARLGAAAGFGAEAEVASRWAREVDAAPEPGRGLEELERAVGHSFAAAGVGLAGRVGPAERRCSRLRAWRGSRGPACFVVEPDRLFALPGPGTVSVAPAPG</sequence>
<evidence type="ECO:0000259" key="6">
    <source>
        <dbReference type="Pfam" id="PF02898"/>
    </source>
</evidence>
<evidence type="ECO:0000256" key="3">
    <source>
        <dbReference type="ARBA" id="ARBA00023002"/>
    </source>
</evidence>
<dbReference type="Gene3D" id="3.90.440.10">
    <property type="entry name" value="Nitric Oxide Synthase,Heme Domain,Chain A domain 2"/>
    <property type="match status" value="1"/>
</dbReference>
<keyword evidence="8" id="KW-1185">Reference proteome</keyword>
<accession>A0ABT1JKN5</accession>
<evidence type="ECO:0000256" key="4">
    <source>
        <dbReference type="ARBA" id="ARBA00023004"/>
    </source>
</evidence>
<dbReference type="InterPro" id="IPR050607">
    <property type="entry name" value="NOS"/>
</dbReference>
<keyword evidence="3" id="KW-0560">Oxidoreductase</keyword>
<evidence type="ECO:0000256" key="1">
    <source>
        <dbReference type="ARBA" id="ARBA00022617"/>
    </source>
</evidence>
<protein>
    <submittedName>
        <fullName evidence="7">Nitric-oxide synthase</fullName>
    </submittedName>
</protein>
<dbReference type="InterPro" id="IPR036119">
    <property type="entry name" value="NOS_N_sf"/>
</dbReference>
<keyword evidence="1" id="KW-0349">Heme</keyword>
<reference evidence="7 8" key="1">
    <citation type="submission" date="2013-07" db="EMBL/GenBank/DDBJ databases">
        <authorList>
            <consortium name="DOE Joint Genome Institute"/>
            <person name="Reeve W."/>
            <person name="Huntemann M."/>
            <person name="Han J."/>
            <person name="Chen A."/>
            <person name="Kyrpides N."/>
            <person name="Mavromatis K."/>
            <person name="Markowitz V."/>
            <person name="Palaniappan K."/>
            <person name="Ivanova N."/>
            <person name="Schaumberg A."/>
            <person name="Pati A."/>
            <person name="Liolios K."/>
            <person name="Nordberg H.P."/>
            <person name="Cantor M.N."/>
            <person name="Hua S.X."/>
            <person name="Woyke T."/>
        </authorList>
    </citation>
    <scope>NUCLEOTIDE SEQUENCE [LARGE SCALE GENOMIC DNA]</scope>
    <source>
        <strain evidence="7 8">DSM 43889</strain>
    </source>
</reference>
<dbReference type="Proteomes" id="UP000791080">
    <property type="component" value="Unassembled WGS sequence"/>
</dbReference>
<dbReference type="PANTHER" id="PTHR43410:SF1">
    <property type="entry name" value="NITRIC OXIDE SYNTHASE"/>
    <property type="match status" value="1"/>
</dbReference>
<feature type="region of interest" description="Disordered" evidence="5">
    <location>
        <begin position="35"/>
        <end position="54"/>
    </location>
</feature>
<gene>
    <name evidence="7" type="ORF">G443_003338</name>
</gene>
<dbReference type="SUPFAM" id="SSF56512">
    <property type="entry name" value="Nitric oxide (NO) synthase oxygenase domain"/>
    <property type="match status" value="1"/>
</dbReference>
<dbReference type="InterPro" id="IPR044944">
    <property type="entry name" value="NOS_dom_3"/>
</dbReference>
<dbReference type="Gene3D" id="3.90.1230.10">
    <property type="entry name" value="Nitric Oxide Synthase, Chain A, domain 3"/>
    <property type="match status" value="1"/>
</dbReference>
<dbReference type="Pfam" id="PF02898">
    <property type="entry name" value="NO_synthase"/>
    <property type="match status" value="1"/>
</dbReference>
<feature type="domain" description="Nitric oxide synthase (NOS)" evidence="6">
    <location>
        <begin position="3"/>
        <end position="246"/>
    </location>
</feature>
<dbReference type="PANTHER" id="PTHR43410">
    <property type="entry name" value="NITRIC OXIDE SYNTHASE OXYGENASE"/>
    <property type="match status" value="1"/>
</dbReference>
<evidence type="ECO:0000256" key="5">
    <source>
        <dbReference type="SAM" id="MobiDB-lite"/>
    </source>
</evidence>
<dbReference type="InterPro" id="IPR004030">
    <property type="entry name" value="NOS_N"/>
</dbReference>
<organism evidence="7 8">
    <name type="scientific">Actinoalloteichus caeruleus DSM 43889</name>
    <dbReference type="NCBI Taxonomy" id="1120930"/>
    <lineage>
        <taxon>Bacteria</taxon>
        <taxon>Bacillati</taxon>
        <taxon>Actinomycetota</taxon>
        <taxon>Actinomycetes</taxon>
        <taxon>Pseudonocardiales</taxon>
        <taxon>Pseudonocardiaceae</taxon>
        <taxon>Actinoalloteichus</taxon>
        <taxon>Actinoalloteichus cyanogriseus</taxon>
    </lineage>
</organism>
<comment type="caution">
    <text evidence="7">The sequence shown here is derived from an EMBL/GenBank/DDBJ whole genome shotgun (WGS) entry which is preliminary data.</text>
</comment>
<keyword evidence="2" id="KW-0479">Metal-binding</keyword>
<name>A0ABT1JKN5_ACTCY</name>
<dbReference type="InterPro" id="IPR044940">
    <property type="entry name" value="NOS_dom_2"/>
</dbReference>
<evidence type="ECO:0000256" key="2">
    <source>
        <dbReference type="ARBA" id="ARBA00022723"/>
    </source>
</evidence>
<dbReference type="EMBL" id="AUBJ02000001">
    <property type="protein sequence ID" value="MCP2333068.1"/>
    <property type="molecule type" value="Genomic_DNA"/>
</dbReference>
<dbReference type="RefSeq" id="WP_308208859.1">
    <property type="nucleotide sequence ID" value="NZ_AUBJ02000001.1"/>
</dbReference>